<accession>A0ABU2TDD3</accession>
<sequence>MRWLMRWEQVVEECERALLARIFRTDPVQLFDALRQECDEHAVVCSQSRVLVPNDYTVELAPRVHDELAARGGQVGRHLTDVLDRHAVERGYEWAGPLTVHVTLGEVPNGRYRVSSAALAHIPAGAAGPRGWDQESVVAEPVGPAARPSLS</sequence>
<dbReference type="RefSeq" id="WP_311626019.1">
    <property type="nucleotide sequence ID" value="NZ_JAVRFE010000037.1"/>
</dbReference>
<gene>
    <name evidence="2" type="ORF">RM550_25130</name>
</gene>
<dbReference type="Proteomes" id="UP001180551">
    <property type="component" value="Unassembled WGS sequence"/>
</dbReference>
<organism evidence="2 3">
    <name type="scientific">Streptomyces mooreae</name>
    <dbReference type="NCBI Taxonomy" id="3075523"/>
    <lineage>
        <taxon>Bacteria</taxon>
        <taxon>Bacillati</taxon>
        <taxon>Actinomycetota</taxon>
        <taxon>Actinomycetes</taxon>
        <taxon>Kitasatosporales</taxon>
        <taxon>Streptomycetaceae</taxon>
        <taxon>Streptomyces</taxon>
    </lineage>
</organism>
<protein>
    <submittedName>
        <fullName evidence="2">DUF3662 domain-containing protein</fullName>
    </submittedName>
</protein>
<proteinExistence type="predicted"/>
<evidence type="ECO:0000313" key="2">
    <source>
        <dbReference type="EMBL" id="MDT0458959.1"/>
    </source>
</evidence>
<feature type="domain" description="FhaA N-terminal" evidence="1">
    <location>
        <begin position="4"/>
        <end position="114"/>
    </location>
</feature>
<dbReference type="Pfam" id="PF12401">
    <property type="entry name" value="FhaA_N"/>
    <property type="match status" value="1"/>
</dbReference>
<evidence type="ECO:0000259" key="1">
    <source>
        <dbReference type="Pfam" id="PF12401"/>
    </source>
</evidence>
<reference evidence="2" key="1">
    <citation type="submission" date="2024-05" db="EMBL/GenBank/DDBJ databases">
        <title>30 novel species of actinomycetes from the DSMZ collection.</title>
        <authorList>
            <person name="Nouioui I."/>
        </authorList>
    </citation>
    <scope>NUCLEOTIDE SEQUENCE</scope>
    <source>
        <strain evidence="2">DSM 41527</strain>
    </source>
</reference>
<dbReference type="InterPro" id="IPR042287">
    <property type="entry name" value="FhaA_N_sf"/>
</dbReference>
<dbReference type="InterPro" id="IPR022128">
    <property type="entry name" value="FhaA_N"/>
</dbReference>
<name>A0ABU2TDD3_9ACTN</name>
<keyword evidence="3" id="KW-1185">Reference proteome</keyword>
<comment type="caution">
    <text evidence="2">The sequence shown here is derived from an EMBL/GenBank/DDBJ whole genome shotgun (WGS) entry which is preliminary data.</text>
</comment>
<dbReference type="EMBL" id="JAVRFE010000037">
    <property type="protein sequence ID" value="MDT0458959.1"/>
    <property type="molecule type" value="Genomic_DNA"/>
</dbReference>
<evidence type="ECO:0000313" key="3">
    <source>
        <dbReference type="Proteomes" id="UP001180551"/>
    </source>
</evidence>
<dbReference type="Gene3D" id="3.30.2320.60">
    <property type="entry name" value="FhaA, phosphopeptide-binding domain (DUF3662)"/>
    <property type="match status" value="1"/>
</dbReference>